<evidence type="ECO:0000256" key="12">
    <source>
        <dbReference type="ARBA" id="ARBA00025119"/>
    </source>
</evidence>
<reference evidence="15" key="1">
    <citation type="submission" date="2016-10" db="EMBL/GenBank/DDBJ databases">
        <title>Sequence of Gallionella enrichment culture.</title>
        <authorList>
            <person name="Poehlein A."/>
            <person name="Muehling M."/>
            <person name="Daniel R."/>
        </authorList>
    </citation>
    <scope>NUCLEOTIDE SEQUENCE</scope>
</reference>
<feature type="transmembrane region" description="Helical" evidence="13">
    <location>
        <begin position="233"/>
        <end position="255"/>
    </location>
</feature>
<feature type="domain" description="ABC transmembrane type-2" evidence="14">
    <location>
        <begin position="32"/>
        <end position="258"/>
    </location>
</feature>
<feature type="transmembrane region" description="Helical" evidence="13">
    <location>
        <begin position="29"/>
        <end position="52"/>
    </location>
</feature>
<evidence type="ECO:0000256" key="5">
    <source>
        <dbReference type="ARBA" id="ARBA00022448"/>
    </source>
</evidence>
<dbReference type="PROSITE" id="PS51012">
    <property type="entry name" value="ABC_TM2"/>
    <property type="match status" value="1"/>
</dbReference>
<name>A0A1J5RRE8_9ZZZZ</name>
<dbReference type="PANTHER" id="PTHR43229:SF2">
    <property type="entry name" value="NODULATION PROTEIN J"/>
    <property type="match status" value="1"/>
</dbReference>
<dbReference type="PIRSF" id="PIRSF006648">
    <property type="entry name" value="DrrB"/>
    <property type="match status" value="1"/>
</dbReference>
<evidence type="ECO:0000256" key="11">
    <source>
        <dbReference type="ARBA" id="ARBA00023136"/>
    </source>
</evidence>
<dbReference type="EMBL" id="MLJW01000121">
    <property type="protein sequence ID" value="OIQ98273.1"/>
    <property type="molecule type" value="Genomic_DNA"/>
</dbReference>
<keyword evidence="8" id="KW-0997">Cell inner membrane</keyword>
<dbReference type="AlphaFoldDB" id="A0A1J5RRE8"/>
<dbReference type="GO" id="GO:0043190">
    <property type="term" value="C:ATP-binding cassette (ABC) transporter complex"/>
    <property type="evidence" value="ECO:0007669"/>
    <property type="project" value="InterPro"/>
</dbReference>
<dbReference type="Pfam" id="PF01061">
    <property type="entry name" value="ABC2_membrane"/>
    <property type="match status" value="1"/>
</dbReference>
<proteinExistence type="inferred from homology"/>
<dbReference type="InterPro" id="IPR051784">
    <property type="entry name" value="Nod_factor_ABC_transporter"/>
</dbReference>
<evidence type="ECO:0000256" key="4">
    <source>
        <dbReference type="ARBA" id="ARBA00014639"/>
    </source>
</evidence>
<dbReference type="PANTHER" id="PTHR43229">
    <property type="entry name" value="NODULATION PROTEIN J"/>
    <property type="match status" value="1"/>
</dbReference>
<comment type="subcellular location">
    <subcellularLocation>
        <location evidence="1">Cell inner membrane</location>
        <topology evidence="1">Multi-pass membrane protein</topology>
    </subcellularLocation>
</comment>
<keyword evidence="6" id="KW-0536">Nodulation</keyword>
<evidence type="ECO:0000256" key="7">
    <source>
        <dbReference type="ARBA" id="ARBA00022475"/>
    </source>
</evidence>
<comment type="similarity">
    <text evidence="2">Belongs to the ABC-2 integral membrane protein family. Lipooligosaccharide exporter (TC 3.A.1.102) subfamily.</text>
</comment>
<evidence type="ECO:0000313" key="15">
    <source>
        <dbReference type="EMBL" id="OIQ98273.1"/>
    </source>
</evidence>
<evidence type="ECO:0000259" key="14">
    <source>
        <dbReference type="PROSITE" id="PS51012"/>
    </source>
</evidence>
<dbReference type="InterPro" id="IPR013525">
    <property type="entry name" value="ABC2_TM"/>
</dbReference>
<evidence type="ECO:0000256" key="1">
    <source>
        <dbReference type="ARBA" id="ARBA00004429"/>
    </source>
</evidence>
<dbReference type="InterPro" id="IPR000412">
    <property type="entry name" value="ABC_2_transport"/>
</dbReference>
<evidence type="ECO:0000256" key="2">
    <source>
        <dbReference type="ARBA" id="ARBA00008394"/>
    </source>
</evidence>
<evidence type="ECO:0000256" key="9">
    <source>
        <dbReference type="ARBA" id="ARBA00022692"/>
    </source>
</evidence>
<evidence type="ECO:0000256" key="13">
    <source>
        <dbReference type="SAM" id="Phobius"/>
    </source>
</evidence>
<dbReference type="PRINTS" id="PR00164">
    <property type="entry name" value="ABC2TRNSPORT"/>
</dbReference>
<dbReference type="InterPro" id="IPR005981">
    <property type="entry name" value="ABC_transptNodJ"/>
</dbReference>
<feature type="transmembrane region" description="Helical" evidence="13">
    <location>
        <begin position="124"/>
        <end position="142"/>
    </location>
</feature>
<feature type="transmembrane region" description="Helical" evidence="13">
    <location>
        <begin position="148"/>
        <end position="170"/>
    </location>
</feature>
<keyword evidence="5" id="KW-0813">Transport</keyword>
<sequence>MNNRDFALPKLSLRFFPIWQRHWLVWKKIAAPSILGHLADPVIYMLGLGYGLGSLLPTMGGMSYMAFLAAGTVCYSTMNSASFEALYSGFARMHEQRTWEAILNTPVSLDDVVLSEILWAATKSLMSGAAVLAVIWVLGLSHSLMSLWMIPLALLIGLAFASLGLIMTALAPAYDFFMYYFTLVITPMMLLCGVFFPVTQLPESMQVVAGALPLTHAIDLARPLMGGTIPPQALLHIGVLLAYTLIAFYVSLVLFRRRLSR</sequence>
<dbReference type="GO" id="GO:0015772">
    <property type="term" value="P:oligosaccharide transport"/>
    <property type="evidence" value="ECO:0007669"/>
    <property type="project" value="InterPro"/>
</dbReference>
<keyword evidence="11 13" id="KW-0472">Membrane</keyword>
<dbReference type="GO" id="GO:0009877">
    <property type="term" value="P:nodulation"/>
    <property type="evidence" value="ECO:0007669"/>
    <property type="project" value="UniProtKB-KW"/>
</dbReference>
<comment type="subunit">
    <text evidence="3">The complex is composed of two ATP-binding proteins (NodI) and two transmembrane proteins (NodJ).</text>
</comment>
<comment type="function">
    <text evidence="12">Part of the ABC transporter complex NodIJ involved in the export of the nodulation factors (Nod factors), the bacterial signal molecules that induce symbiosis and subsequent nodulation induction. Nod factors are LCO (lipo-chitin oligosaccharide), a modified beta-1,4-linked N-acetylglucosamine oligosaccharide. This subunit encodes the transporter.</text>
</comment>
<evidence type="ECO:0000256" key="8">
    <source>
        <dbReference type="ARBA" id="ARBA00022519"/>
    </source>
</evidence>
<keyword evidence="7" id="KW-1003">Cell membrane</keyword>
<accession>A0A1J5RRE8</accession>
<dbReference type="InterPro" id="IPR047817">
    <property type="entry name" value="ABC2_TM_bact-type"/>
</dbReference>
<feature type="transmembrane region" description="Helical" evidence="13">
    <location>
        <begin position="177"/>
        <end position="198"/>
    </location>
</feature>
<feature type="transmembrane region" description="Helical" evidence="13">
    <location>
        <begin position="64"/>
        <end position="87"/>
    </location>
</feature>
<protein>
    <recommendedName>
        <fullName evidence="4">Nodulation protein J</fullName>
    </recommendedName>
</protein>
<dbReference type="NCBIfam" id="TIGR01291">
    <property type="entry name" value="nodJ"/>
    <property type="match status" value="1"/>
</dbReference>
<evidence type="ECO:0000256" key="6">
    <source>
        <dbReference type="ARBA" id="ARBA00022458"/>
    </source>
</evidence>
<keyword evidence="9 13" id="KW-0812">Transmembrane</keyword>
<evidence type="ECO:0000256" key="10">
    <source>
        <dbReference type="ARBA" id="ARBA00022989"/>
    </source>
</evidence>
<evidence type="ECO:0000256" key="3">
    <source>
        <dbReference type="ARBA" id="ARBA00011350"/>
    </source>
</evidence>
<organism evidence="15">
    <name type="scientific">mine drainage metagenome</name>
    <dbReference type="NCBI Taxonomy" id="410659"/>
    <lineage>
        <taxon>unclassified sequences</taxon>
        <taxon>metagenomes</taxon>
        <taxon>ecological metagenomes</taxon>
    </lineage>
</organism>
<keyword evidence="10 13" id="KW-1133">Transmembrane helix</keyword>
<dbReference type="GO" id="GO:0140359">
    <property type="term" value="F:ABC-type transporter activity"/>
    <property type="evidence" value="ECO:0007669"/>
    <property type="project" value="InterPro"/>
</dbReference>
<gene>
    <name evidence="15" type="primary">yadH_5</name>
    <name evidence="15" type="ORF">GALL_197020</name>
</gene>
<comment type="caution">
    <text evidence="15">The sequence shown here is derived from an EMBL/GenBank/DDBJ whole genome shotgun (WGS) entry which is preliminary data.</text>
</comment>